<name>A0A922HLN1_DERFA</name>
<accession>A0A922HLN1</accession>
<dbReference type="AlphaFoldDB" id="A0A922HLN1"/>
<evidence type="ECO:0000256" key="1">
    <source>
        <dbReference type="SAM" id="MobiDB-lite"/>
    </source>
</evidence>
<dbReference type="Proteomes" id="UP000790347">
    <property type="component" value="Unassembled WGS sequence"/>
</dbReference>
<proteinExistence type="predicted"/>
<feature type="signal peptide" evidence="2">
    <location>
        <begin position="1"/>
        <end position="16"/>
    </location>
</feature>
<sequence>MMKFLSICCLFSFILGNSFILNYANLIGTSINISNDGRLPSMTDNIHATTDNNDDDDDGGDEKSQSIDPIETTAKLLIRVDELVEKLLAANNNNNNDDSISGEHYYISDDHVEASSSSSSSVVIDDDGDSKMAIDHNVNNQQVDESADSKNQYQQEERFSVLLTDLKKIEEMIGIAIVKANLNRQYRLVMRLRPLQTYVQQIYRNLESLRARVVAIATLSNLAITVNDVLVQFGDVMTSSQIMSSGMIPKNPPPKILPGITNFSSSNIVPIAVESTKTTTTNRIISESSSTKIVTTTENPTTLSYVEVDAEHFFQNILSDHKK</sequence>
<comment type="caution">
    <text evidence="3">The sequence shown here is derived from an EMBL/GenBank/DDBJ whole genome shotgun (WGS) entry which is preliminary data.</text>
</comment>
<feature type="chain" id="PRO_5037679079" evidence="2">
    <location>
        <begin position="17"/>
        <end position="323"/>
    </location>
</feature>
<reference evidence="3" key="2">
    <citation type="journal article" date="2022" name="Res Sq">
        <title>Comparative Genomics Reveals Insights into the Divergent Evolution of Astigmatic Mites and Household Pest Adaptations.</title>
        <authorList>
            <person name="Xiong Q."/>
            <person name="Wan A.T.-Y."/>
            <person name="Liu X.-Y."/>
            <person name="Fung C.S.-H."/>
            <person name="Xiao X."/>
            <person name="Malainual N."/>
            <person name="Hou J."/>
            <person name="Wang L."/>
            <person name="Wang M."/>
            <person name="Yang K."/>
            <person name="Cui Y."/>
            <person name="Leung E."/>
            <person name="Nong W."/>
            <person name="Shin S.-K."/>
            <person name="Au S."/>
            <person name="Jeong K.Y."/>
            <person name="Chew F.T."/>
            <person name="Hui J."/>
            <person name="Leung T.F."/>
            <person name="Tungtrongchitr A."/>
            <person name="Zhong N."/>
            <person name="Liu Z."/>
            <person name="Tsui S."/>
        </authorList>
    </citation>
    <scope>NUCLEOTIDE SEQUENCE</scope>
    <source>
        <strain evidence="3">Derf</strain>
        <tissue evidence="3">Whole organism</tissue>
    </source>
</reference>
<reference evidence="3" key="1">
    <citation type="submission" date="2013-05" db="EMBL/GenBank/DDBJ databases">
        <authorList>
            <person name="Yim A.K.Y."/>
            <person name="Chan T.F."/>
            <person name="Ji K.M."/>
            <person name="Liu X.Y."/>
            <person name="Zhou J.W."/>
            <person name="Li R.Q."/>
            <person name="Yang K.Y."/>
            <person name="Li J."/>
            <person name="Li M."/>
            <person name="Law P.T.W."/>
            <person name="Wu Y.L."/>
            <person name="Cai Z.L."/>
            <person name="Qin H."/>
            <person name="Bao Y."/>
            <person name="Leung R.K.K."/>
            <person name="Ng P.K.S."/>
            <person name="Zou J."/>
            <person name="Zhong X.J."/>
            <person name="Ran P.X."/>
            <person name="Zhong N.S."/>
            <person name="Liu Z.G."/>
            <person name="Tsui S.K.W."/>
        </authorList>
    </citation>
    <scope>NUCLEOTIDE SEQUENCE</scope>
    <source>
        <strain evidence="3">Derf</strain>
        <tissue evidence="3">Whole organism</tissue>
    </source>
</reference>
<gene>
    <name evidence="3" type="ORF">DERF_013299</name>
</gene>
<evidence type="ECO:0000313" key="4">
    <source>
        <dbReference type="Proteomes" id="UP000790347"/>
    </source>
</evidence>
<organism evidence="3 4">
    <name type="scientific">Dermatophagoides farinae</name>
    <name type="common">American house dust mite</name>
    <dbReference type="NCBI Taxonomy" id="6954"/>
    <lineage>
        <taxon>Eukaryota</taxon>
        <taxon>Metazoa</taxon>
        <taxon>Ecdysozoa</taxon>
        <taxon>Arthropoda</taxon>
        <taxon>Chelicerata</taxon>
        <taxon>Arachnida</taxon>
        <taxon>Acari</taxon>
        <taxon>Acariformes</taxon>
        <taxon>Sarcoptiformes</taxon>
        <taxon>Astigmata</taxon>
        <taxon>Psoroptidia</taxon>
        <taxon>Analgoidea</taxon>
        <taxon>Pyroglyphidae</taxon>
        <taxon>Dermatophagoidinae</taxon>
        <taxon>Dermatophagoides</taxon>
    </lineage>
</organism>
<evidence type="ECO:0000313" key="3">
    <source>
        <dbReference type="EMBL" id="KAH9497304.1"/>
    </source>
</evidence>
<dbReference type="EMBL" id="ASGP02000007">
    <property type="protein sequence ID" value="KAH9497304.1"/>
    <property type="molecule type" value="Genomic_DNA"/>
</dbReference>
<keyword evidence="4" id="KW-1185">Reference proteome</keyword>
<protein>
    <submittedName>
        <fullName evidence="3">Uncharacterized protein</fullName>
    </submittedName>
</protein>
<feature type="region of interest" description="Disordered" evidence="1">
    <location>
        <begin position="44"/>
        <end position="67"/>
    </location>
</feature>
<feature type="compositionally biased region" description="Low complexity" evidence="1">
    <location>
        <begin position="114"/>
        <end position="123"/>
    </location>
</feature>
<evidence type="ECO:0000256" key="2">
    <source>
        <dbReference type="SAM" id="SignalP"/>
    </source>
</evidence>
<keyword evidence="2" id="KW-0732">Signal</keyword>
<feature type="region of interest" description="Disordered" evidence="1">
    <location>
        <begin position="111"/>
        <end position="133"/>
    </location>
</feature>